<gene>
    <name evidence="6" type="ORF">TOLI1172_LOCUS989</name>
</gene>
<dbReference type="PANTHER" id="PTHR10997">
    <property type="entry name" value="IMPORTIN-7, 8, 11"/>
    <property type="match status" value="1"/>
</dbReference>
<protein>
    <recommendedName>
        <fullName evidence="5">Importin N-terminal domain-containing protein</fullName>
    </recommendedName>
</protein>
<reference evidence="6" key="1">
    <citation type="submission" date="2021-01" db="EMBL/GenBank/DDBJ databases">
        <authorList>
            <person name="Corre E."/>
            <person name="Pelletier E."/>
            <person name="Niang G."/>
            <person name="Scheremetjew M."/>
            <person name="Finn R."/>
            <person name="Kale V."/>
            <person name="Holt S."/>
            <person name="Cochrane G."/>
            <person name="Meng A."/>
            <person name="Brown T."/>
            <person name="Cohen L."/>
        </authorList>
    </citation>
    <scope>NUCLEOTIDE SEQUENCE</scope>
    <source>
        <strain evidence="6">CCMP3278</strain>
    </source>
</reference>
<comment type="subcellular location">
    <subcellularLocation>
        <location evidence="1">Nucleus</location>
    </subcellularLocation>
</comment>
<dbReference type="InterPro" id="IPR001494">
    <property type="entry name" value="Importin-beta_N"/>
</dbReference>
<dbReference type="EMBL" id="HBFP01001361">
    <property type="protein sequence ID" value="CAD8816601.1"/>
    <property type="molecule type" value="Transcribed_RNA"/>
</dbReference>
<dbReference type="GO" id="GO:0031267">
    <property type="term" value="F:small GTPase binding"/>
    <property type="evidence" value="ECO:0007669"/>
    <property type="project" value="InterPro"/>
</dbReference>
<evidence type="ECO:0000256" key="4">
    <source>
        <dbReference type="ARBA" id="ARBA00023242"/>
    </source>
</evidence>
<keyword evidence="4" id="KW-0539">Nucleus</keyword>
<comment type="similarity">
    <text evidence="2">Belongs to the importin beta family.</text>
</comment>
<dbReference type="Pfam" id="PF25758">
    <property type="entry name" value="TPR_IPO11"/>
    <property type="match status" value="1"/>
</dbReference>
<dbReference type="PROSITE" id="PS50166">
    <property type="entry name" value="IMPORTIN_B_NT"/>
    <property type="match status" value="1"/>
</dbReference>
<evidence type="ECO:0000256" key="3">
    <source>
        <dbReference type="ARBA" id="ARBA00022448"/>
    </source>
</evidence>
<dbReference type="PANTHER" id="PTHR10997:SF7">
    <property type="entry name" value="IMPORTIN-11"/>
    <property type="match status" value="1"/>
</dbReference>
<dbReference type="GO" id="GO:0005635">
    <property type="term" value="C:nuclear envelope"/>
    <property type="evidence" value="ECO:0007669"/>
    <property type="project" value="TreeGrafter"/>
</dbReference>
<dbReference type="GO" id="GO:0005829">
    <property type="term" value="C:cytosol"/>
    <property type="evidence" value="ECO:0007669"/>
    <property type="project" value="TreeGrafter"/>
</dbReference>
<evidence type="ECO:0000313" key="6">
    <source>
        <dbReference type="EMBL" id="CAD8816601.1"/>
    </source>
</evidence>
<keyword evidence="3" id="KW-0813">Transport</keyword>
<name>A0A7S0ZBE6_9RHOD</name>
<sequence length="1082" mass="121918">MSDNVHIMAVDTHELHELLSHVLSPNPSIRIPCESRIAELQKQPNFLTSLLSIIISHISSPSTPNTDNNTIPFLASVIFKNSILSLWMLTIELDSQSLSNQERDLVKSLLLDTLISTQFTTLSYNNPITKQIALAIANIARFEYPKRWMNLIPQLTSTPGIHALSTLYAVVKELSRRNLTRDRNQFGNIIGNCFVHVFSEWNSHFHSINTQTLHSFDENSEIYCRFILLFKCIRILLSFSILDSAPFSSSVNEFLAILNSPTFVNTKSEKISTLSAKCWISVQSAHSLTFLNFYSIAFHRYATYLINYCHSISNLNEKLSILSANYIRNVIQTEIYLSESLEENIDYDMKDSVQLIKNVVFGADGWELSRNLIEKVFVLSLEEIQSWDEDPEEHFREEEAIDWSTDQYLRPICESIFISLFTYNNAFIGTQLIQSVQKCAAQCNSAWNNAVLIHSVDQDRVFLEYCLQYDACLRAVGKVAYEMERSVEFGSWFDTEFIRLMQLQCINNSEISALPLGLRILKARAAWLAAQYVGQTTRNTRLCIYSALSSLLSPNSPAAAASVTPTQLSTVVIRGDLMIRLGCARALHVLIEDVDFIGTDFVEYFSVTLNGIFSLIHELRKADSKQQLMYMLSALIERSPSYCVLPNLDVISSQLVIFWNASENGDVAGGAQQQIHGDGNINHELYEIADGFEDEQFEEDEESGGETLIKVAVVVLLRRTMDALGADAAIHAGIASISASAIRYSIEQDALGTAVYLIEDGLELWLSLIRASPTYSIEIRDLFPLLITFVLSRSFDHLRVSLLIIESYALLGNIVFLTEFIQIVGSCFQSIVGNVRDRGHLALCECLDTIIQLISVNNKNHEHDYILVLHPIFVNFMTIVKNERETDVLRASIMSILCRIACNFPSVFDSLLVSSDSHDISKALELMIDLCDAMYLTSRRKLAVLAMCSSVIRYQNVDVVIEKNLISILKVAVQVISEIDEEETSRASIEKEFGSGNEKVIGSVSALEYEDQTDHENERCLQSPDIVRRQILNDNDSVLRMNLKSAIKEMLQSLQNSQNGVVSNVINSIQDPLRTQIQSLIK</sequence>
<dbReference type="GO" id="GO:0006606">
    <property type="term" value="P:protein import into nucleus"/>
    <property type="evidence" value="ECO:0007669"/>
    <property type="project" value="TreeGrafter"/>
</dbReference>
<dbReference type="Pfam" id="PF03810">
    <property type="entry name" value="IBN_N"/>
    <property type="match status" value="1"/>
</dbReference>
<feature type="domain" description="Importin N-terminal" evidence="5">
    <location>
        <begin position="33"/>
        <end position="116"/>
    </location>
</feature>
<dbReference type="InterPro" id="IPR058669">
    <property type="entry name" value="TPR_IPO7/11-like"/>
</dbReference>
<evidence type="ECO:0000256" key="2">
    <source>
        <dbReference type="ARBA" id="ARBA00007991"/>
    </source>
</evidence>
<dbReference type="Gene3D" id="1.25.10.10">
    <property type="entry name" value="Leucine-rich Repeat Variant"/>
    <property type="match status" value="1"/>
</dbReference>
<evidence type="ECO:0000259" key="5">
    <source>
        <dbReference type="PROSITE" id="PS50166"/>
    </source>
</evidence>
<evidence type="ECO:0000256" key="1">
    <source>
        <dbReference type="ARBA" id="ARBA00004123"/>
    </source>
</evidence>
<dbReference type="SUPFAM" id="SSF48371">
    <property type="entry name" value="ARM repeat"/>
    <property type="match status" value="1"/>
</dbReference>
<dbReference type="InterPro" id="IPR011989">
    <property type="entry name" value="ARM-like"/>
</dbReference>
<accession>A0A7S0ZBE6</accession>
<organism evidence="6">
    <name type="scientific">Timspurckia oligopyrenoides</name>
    <dbReference type="NCBI Taxonomy" id="708627"/>
    <lineage>
        <taxon>Eukaryota</taxon>
        <taxon>Rhodophyta</taxon>
        <taxon>Bangiophyceae</taxon>
        <taxon>Porphyridiales</taxon>
        <taxon>Porphyridiaceae</taxon>
        <taxon>Timspurckia</taxon>
    </lineage>
</organism>
<dbReference type="SMART" id="SM00913">
    <property type="entry name" value="IBN_N"/>
    <property type="match status" value="1"/>
</dbReference>
<proteinExistence type="inferred from homology"/>
<dbReference type="AlphaFoldDB" id="A0A7S0ZBE6"/>
<dbReference type="InterPro" id="IPR016024">
    <property type="entry name" value="ARM-type_fold"/>
</dbReference>